<comment type="caution">
    <text evidence="1">The sequence shown here is derived from an EMBL/GenBank/DDBJ whole genome shotgun (WGS) entry which is preliminary data.</text>
</comment>
<gene>
    <name evidence="1" type="ORF">RQX22_08440</name>
</gene>
<name>A0ABU3Q6E7_9SPHN</name>
<dbReference type="Proteomes" id="UP001259572">
    <property type="component" value="Unassembled WGS sequence"/>
</dbReference>
<reference evidence="1 2" key="1">
    <citation type="submission" date="2023-05" db="EMBL/GenBank/DDBJ databases">
        <authorList>
            <person name="Guo Y."/>
        </authorList>
    </citation>
    <scope>NUCLEOTIDE SEQUENCE [LARGE SCALE GENOMIC DNA]</scope>
    <source>
        <strain evidence="1 2">GR2756</strain>
    </source>
</reference>
<accession>A0ABU3Q6E7</accession>
<organism evidence="1 2">
    <name type="scientific">Sphingosinicella rhizophila</name>
    <dbReference type="NCBI Taxonomy" id="3050082"/>
    <lineage>
        <taxon>Bacteria</taxon>
        <taxon>Pseudomonadati</taxon>
        <taxon>Pseudomonadota</taxon>
        <taxon>Alphaproteobacteria</taxon>
        <taxon>Sphingomonadales</taxon>
        <taxon>Sphingosinicellaceae</taxon>
        <taxon>Sphingosinicella</taxon>
    </lineage>
</organism>
<keyword evidence="2" id="KW-1185">Reference proteome</keyword>
<sequence length="138" mass="15045">MSFQPLQAEPAPTARSGSVEIRIERLRSARGLVQICLTADPDRFPDCRDDPAASRMTLPAASATLARFSAVVPGDYAIALLHDENGNGRMDMFVMVPKEGFGFSNNAPIRFGPPSFADARFTVGPGTSRQTIRMRYIL</sequence>
<dbReference type="EMBL" id="JAVUPU010000003">
    <property type="protein sequence ID" value="MDT9598976.1"/>
    <property type="molecule type" value="Genomic_DNA"/>
</dbReference>
<protein>
    <submittedName>
        <fullName evidence="1">DUF2141 domain-containing protein</fullName>
    </submittedName>
</protein>
<proteinExistence type="predicted"/>
<dbReference type="RefSeq" id="WP_315725489.1">
    <property type="nucleotide sequence ID" value="NZ_JAVUPU010000003.1"/>
</dbReference>
<evidence type="ECO:0000313" key="2">
    <source>
        <dbReference type="Proteomes" id="UP001259572"/>
    </source>
</evidence>
<evidence type="ECO:0000313" key="1">
    <source>
        <dbReference type="EMBL" id="MDT9598976.1"/>
    </source>
</evidence>
<dbReference type="InterPro" id="IPR018673">
    <property type="entry name" value="DUF2141"/>
</dbReference>
<dbReference type="Pfam" id="PF09912">
    <property type="entry name" value="DUF2141"/>
    <property type="match status" value="1"/>
</dbReference>